<feature type="domain" description="PAS" evidence="7">
    <location>
        <begin position="7"/>
        <end position="77"/>
    </location>
</feature>
<dbReference type="EC" id="2.7.13.3" evidence="2"/>
<evidence type="ECO:0000256" key="3">
    <source>
        <dbReference type="ARBA" id="ARBA00022553"/>
    </source>
</evidence>
<comment type="catalytic activity">
    <reaction evidence="1">
        <text>ATP + protein L-histidine = ADP + protein N-phospho-L-histidine.</text>
        <dbReference type="EC" id="2.7.13.3"/>
    </reaction>
</comment>
<feature type="domain" description="PAC" evidence="8">
    <location>
        <begin position="715"/>
        <end position="767"/>
    </location>
</feature>
<dbReference type="Proteomes" id="UP000294498">
    <property type="component" value="Unassembled WGS sequence"/>
</dbReference>
<sequence>MKTLESKSDFYKLLVENSKEIICLQQEDGRILYVNPAFHETLGYPPSEVIGHIPNPWIHPDDAPWLEREFADAIEYWKNHKGTSTLRVRYRLRCRSQRYLWLHSQVTFMESPETGQLQFLTNSQDITFYMALEEELLSINRLSEDSSAMARIGGWQFDLETERLTWSPEVKRIHEVTPDYVPNLEEAIHFYAPEGRSIIEAQVAKSIQDGESWDLELPLITARGNRKWVRAQGEAEVQGGRVVRLYGAFQDITRAYKIKEQIRLNEQKFKAIFHAMFQFIGLLSPDGRLLEANDSALRFAGVELDQVLNRPFWEAFWWTESSKVQVKEYIRQAAQGQFVRDEISVHSTAGELLTLDFSIKPIFDDNGKVVMLIPEGRNITRQKRTEARLRLTQFSIDQASLPVIWAEHDGAITYINEYGCSILGRAAEELQGTPLWELYAEGTQEGYDSFWNDLKEQKVVNMQRSVTLKSGRVLEIEVTANYLSYGDQESSVTFFQDVTERIQAERHLVESEQRLRYALEGTGGGLWDWNLDSGSVYLSPIWKSMLGYQDTELENSYQSWYHQIHPEDKQKMLQTIQSVYDPSNNTFSLLHRLRTKTGEYRYILSKGIVIQRTHQGKPERIIGINSDLTNQIQTQEKLIETQQRFHHAFFNSGIGMAIVAPNGGWIDVNDATCRITGYSRTELLQLTFQDITHPDDVDKDVQGTMALLNGQIEMHTMEKRYIHKQGHTIWVNLNATVVRNKIGEPQFFVSHIEDITSLKTAQQSLERQNLRLISSAEHLTRKNKQLAEFSQIVSHNLRAPVSNISILLQYYKDAKTAEEKEELVDLLTQSSTALLDTLNELTEVIKVQQDKYIQKEALSFEHVFDKVKQMHAAQIAELKACIHQDFSAAPAIRYPSIYLESILMNLLNNALKYAEPTRKPVITVRTCWKNDNLLLEFSDNGRGINLDKHSGNIFKLYKTFHKHPDAKGLGLYMTKNQVEAMGGKIFVESKEFEGTKFIINFNQYQAPDAE</sequence>
<accession>A0A4R8DTH1</accession>
<dbReference type="NCBIfam" id="TIGR00229">
    <property type="entry name" value="sensory_box"/>
    <property type="match status" value="5"/>
</dbReference>
<evidence type="ECO:0000256" key="1">
    <source>
        <dbReference type="ARBA" id="ARBA00000085"/>
    </source>
</evidence>
<dbReference type="Gene3D" id="3.30.565.10">
    <property type="entry name" value="Histidine kinase-like ATPase, C-terminal domain"/>
    <property type="match status" value="1"/>
</dbReference>
<dbReference type="Pfam" id="PF08447">
    <property type="entry name" value="PAS_3"/>
    <property type="match status" value="4"/>
</dbReference>
<dbReference type="Gene3D" id="3.30.450.20">
    <property type="entry name" value="PAS domain"/>
    <property type="match status" value="6"/>
</dbReference>
<dbReference type="InterPro" id="IPR003594">
    <property type="entry name" value="HATPase_dom"/>
</dbReference>
<evidence type="ECO:0000256" key="4">
    <source>
        <dbReference type="ARBA" id="ARBA00022679"/>
    </source>
</evidence>
<keyword evidence="3" id="KW-0597">Phosphoprotein</keyword>
<dbReference type="InterPro" id="IPR000014">
    <property type="entry name" value="PAS"/>
</dbReference>
<dbReference type="GO" id="GO:0006355">
    <property type="term" value="P:regulation of DNA-templated transcription"/>
    <property type="evidence" value="ECO:0007669"/>
    <property type="project" value="InterPro"/>
</dbReference>
<keyword evidence="5" id="KW-0418">Kinase</keyword>
<dbReference type="PROSITE" id="PS50112">
    <property type="entry name" value="PAS"/>
    <property type="match status" value="5"/>
</dbReference>
<feature type="domain" description="PAS" evidence="7">
    <location>
        <begin position="265"/>
        <end position="337"/>
    </location>
</feature>
<reference evidence="9 10" key="1">
    <citation type="submission" date="2019-03" db="EMBL/GenBank/DDBJ databases">
        <title>Genomic Encyclopedia of Type Strains, Phase IV (KMG-IV): sequencing the most valuable type-strain genomes for metagenomic binning, comparative biology and taxonomic classification.</title>
        <authorList>
            <person name="Goeker M."/>
        </authorList>
    </citation>
    <scope>NUCLEOTIDE SEQUENCE [LARGE SCALE GENOMIC DNA]</scope>
    <source>
        <strain evidence="9 10">DSM 100059</strain>
    </source>
</reference>
<comment type="caution">
    <text evidence="9">The sequence shown here is derived from an EMBL/GenBank/DDBJ whole genome shotgun (WGS) entry which is preliminary data.</text>
</comment>
<dbReference type="InterPro" id="IPR052162">
    <property type="entry name" value="Sensor_kinase/Photoreceptor"/>
</dbReference>
<evidence type="ECO:0000313" key="10">
    <source>
        <dbReference type="Proteomes" id="UP000294498"/>
    </source>
</evidence>
<organism evidence="9 10">
    <name type="scientific">Dinghuibacter silviterrae</name>
    <dbReference type="NCBI Taxonomy" id="1539049"/>
    <lineage>
        <taxon>Bacteria</taxon>
        <taxon>Pseudomonadati</taxon>
        <taxon>Bacteroidota</taxon>
        <taxon>Chitinophagia</taxon>
        <taxon>Chitinophagales</taxon>
        <taxon>Chitinophagaceae</taxon>
        <taxon>Dinghuibacter</taxon>
    </lineage>
</organism>
<feature type="domain" description="PAS" evidence="7">
    <location>
        <begin position="511"/>
        <end position="583"/>
    </location>
</feature>
<evidence type="ECO:0000259" key="6">
    <source>
        <dbReference type="PROSITE" id="PS50109"/>
    </source>
</evidence>
<dbReference type="AlphaFoldDB" id="A0A4R8DTH1"/>
<dbReference type="PANTHER" id="PTHR43304">
    <property type="entry name" value="PHYTOCHROME-LIKE PROTEIN CPH1"/>
    <property type="match status" value="1"/>
</dbReference>
<dbReference type="PROSITE" id="PS50109">
    <property type="entry name" value="HIS_KIN"/>
    <property type="match status" value="1"/>
</dbReference>
<feature type="domain" description="PAS" evidence="7">
    <location>
        <begin position="641"/>
        <end position="711"/>
    </location>
</feature>
<evidence type="ECO:0000256" key="5">
    <source>
        <dbReference type="ARBA" id="ARBA00022777"/>
    </source>
</evidence>
<feature type="domain" description="Histidine kinase" evidence="6">
    <location>
        <begin position="792"/>
        <end position="1005"/>
    </location>
</feature>
<gene>
    <name evidence="9" type="ORF">EDB95_1743</name>
</gene>
<protein>
    <recommendedName>
        <fullName evidence="2">histidine kinase</fullName>
        <ecNumber evidence="2">2.7.13.3</ecNumber>
    </recommendedName>
</protein>
<dbReference type="InterPro" id="IPR035965">
    <property type="entry name" value="PAS-like_dom_sf"/>
</dbReference>
<evidence type="ECO:0000259" key="7">
    <source>
        <dbReference type="PROSITE" id="PS50112"/>
    </source>
</evidence>
<evidence type="ECO:0000256" key="2">
    <source>
        <dbReference type="ARBA" id="ARBA00012438"/>
    </source>
</evidence>
<dbReference type="GO" id="GO:0000155">
    <property type="term" value="F:phosphorelay sensor kinase activity"/>
    <property type="evidence" value="ECO:0007669"/>
    <property type="project" value="InterPro"/>
</dbReference>
<feature type="domain" description="PAC" evidence="8">
    <location>
        <begin position="339"/>
        <end position="391"/>
    </location>
</feature>
<dbReference type="SMART" id="SM00387">
    <property type="entry name" value="HATPase_c"/>
    <property type="match status" value="1"/>
</dbReference>
<dbReference type="InterPro" id="IPR000700">
    <property type="entry name" value="PAS-assoc_C"/>
</dbReference>
<feature type="domain" description="PAC" evidence="8">
    <location>
        <begin position="587"/>
        <end position="640"/>
    </location>
</feature>
<evidence type="ECO:0000259" key="8">
    <source>
        <dbReference type="PROSITE" id="PS50113"/>
    </source>
</evidence>
<dbReference type="EMBL" id="SODV01000001">
    <property type="protein sequence ID" value="TDX00717.1"/>
    <property type="molecule type" value="Genomic_DNA"/>
</dbReference>
<dbReference type="InterPro" id="IPR013656">
    <property type="entry name" value="PAS_4"/>
</dbReference>
<dbReference type="OrthoDB" id="5522855at2"/>
<dbReference type="InterPro" id="IPR005467">
    <property type="entry name" value="His_kinase_dom"/>
</dbReference>
<name>A0A4R8DTH1_9BACT</name>
<dbReference type="InterPro" id="IPR036097">
    <property type="entry name" value="HisK_dim/P_sf"/>
</dbReference>
<dbReference type="Gene3D" id="1.10.287.130">
    <property type="match status" value="1"/>
</dbReference>
<dbReference type="InterPro" id="IPR013655">
    <property type="entry name" value="PAS_fold_3"/>
</dbReference>
<dbReference type="InterPro" id="IPR036890">
    <property type="entry name" value="HATPase_C_sf"/>
</dbReference>
<dbReference type="InterPro" id="IPR013767">
    <property type="entry name" value="PAS_fold"/>
</dbReference>
<dbReference type="SMART" id="SM00086">
    <property type="entry name" value="PAC"/>
    <property type="match status" value="6"/>
</dbReference>
<dbReference type="PRINTS" id="PR00344">
    <property type="entry name" value="BCTRLSENSOR"/>
</dbReference>
<proteinExistence type="predicted"/>
<keyword evidence="4" id="KW-0808">Transferase</keyword>
<dbReference type="InterPro" id="IPR004358">
    <property type="entry name" value="Sig_transdc_His_kin-like_C"/>
</dbReference>
<dbReference type="SMART" id="SM00091">
    <property type="entry name" value="PAS"/>
    <property type="match status" value="5"/>
</dbReference>
<dbReference type="PROSITE" id="PS50113">
    <property type="entry name" value="PAC"/>
    <property type="match status" value="3"/>
</dbReference>
<dbReference type="SUPFAM" id="SSF55785">
    <property type="entry name" value="PYP-like sensor domain (PAS domain)"/>
    <property type="match status" value="6"/>
</dbReference>
<dbReference type="FunFam" id="3.30.450.20:FF:000155">
    <property type="entry name" value="Sensor histidine kinase TodS"/>
    <property type="match status" value="1"/>
</dbReference>
<keyword evidence="10" id="KW-1185">Reference proteome</keyword>
<dbReference type="Pfam" id="PF02518">
    <property type="entry name" value="HATPase_c"/>
    <property type="match status" value="1"/>
</dbReference>
<dbReference type="CDD" id="cd00130">
    <property type="entry name" value="PAS"/>
    <property type="match status" value="5"/>
</dbReference>
<dbReference type="SUPFAM" id="SSF55874">
    <property type="entry name" value="ATPase domain of HSP90 chaperone/DNA topoisomerase II/histidine kinase"/>
    <property type="match status" value="1"/>
</dbReference>
<dbReference type="SUPFAM" id="SSF47384">
    <property type="entry name" value="Homodimeric domain of signal transducing histidine kinase"/>
    <property type="match status" value="1"/>
</dbReference>
<evidence type="ECO:0000313" key="9">
    <source>
        <dbReference type="EMBL" id="TDX00717.1"/>
    </source>
</evidence>
<dbReference type="Pfam" id="PF08448">
    <property type="entry name" value="PAS_4"/>
    <property type="match status" value="1"/>
</dbReference>
<dbReference type="PANTHER" id="PTHR43304:SF1">
    <property type="entry name" value="PAC DOMAIN-CONTAINING PROTEIN"/>
    <property type="match status" value="1"/>
</dbReference>
<feature type="domain" description="PAS" evidence="7">
    <location>
        <begin position="396"/>
        <end position="439"/>
    </location>
</feature>
<dbReference type="Pfam" id="PF00989">
    <property type="entry name" value="PAS"/>
    <property type="match status" value="1"/>
</dbReference>
<dbReference type="InterPro" id="IPR001610">
    <property type="entry name" value="PAC"/>
</dbReference>
<dbReference type="RefSeq" id="WP_133992632.1">
    <property type="nucleotide sequence ID" value="NZ_SODV01000001.1"/>
</dbReference>